<evidence type="ECO:0000256" key="1">
    <source>
        <dbReference type="ARBA" id="ARBA00023125"/>
    </source>
</evidence>
<dbReference type="InterPro" id="IPR036388">
    <property type="entry name" value="WH-like_DNA-bd_sf"/>
</dbReference>
<dbReference type="GO" id="GO:0005634">
    <property type="term" value="C:nucleus"/>
    <property type="evidence" value="ECO:0007669"/>
    <property type="project" value="UniProtKB-SubCell"/>
</dbReference>
<dbReference type="InterPro" id="IPR047208">
    <property type="entry name" value="FOXG1"/>
</dbReference>
<dbReference type="PANTHER" id="PTHR46617">
    <property type="entry name" value="FORKHEAD BOX PROTEIN G1"/>
    <property type="match status" value="1"/>
</dbReference>
<protein>
    <recommendedName>
        <fullName evidence="4">Fork-head domain-containing protein</fullName>
    </recommendedName>
</protein>
<dbReference type="InterPro" id="IPR018122">
    <property type="entry name" value="TF_fork_head_CS_1"/>
</dbReference>
<dbReference type="GO" id="GO:0006357">
    <property type="term" value="P:regulation of transcription by RNA polymerase II"/>
    <property type="evidence" value="ECO:0007669"/>
    <property type="project" value="TreeGrafter"/>
</dbReference>
<feature type="domain" description="Fork-head" evidence="4">
    <location>
        <begin position="92"/>
        <end position="186"/>
    </location>
</feature>
<dbReference type="InterPro" id="IPR001766">
    <property type="entry name" value="Fork_head_dom"/>
</dbReference>
<dbReference type="Proteomes" id="UP000410492">
    <property type="component" value="Unassembled WGS sequence"/>
</dbReference>
<evidence type="ECO:0000259" key="4">
    <source>
        <dbReference type="PROSITE" id="PS50039"/>
    </source>
</evidence>
<dbReference type="SMART" id="SM00339">
    <property type="entry name" value="FH"/>
    <property type="match status" value="1"/>
</dbReference>
<dbReference type="CDD" id="cd20021">
    <property type="entry name" value="FH_FOXG"/>
    <property type="match status" value="1"/>
</dbReference>
<gene>
    <name evidence="5" type="ORF">CALMAC_LOCUS19113</name>
</gene>
<dbReference type="AlphaFoldDB" id="A0A653DP61"/>
<feature type="compositionally biased region" description="Basic and acidic residues" evidence="3">
    <location>
        <begin position="81"/>
        <end position="91"/>
    </location>
</feature>
<dbReference type="PROSITE" id="PS50039">
    <property type="entry name" value="FORK_HEAD_3"/>
    <property type="match status" value="1"/>
</dbReference>
<dbReference type="PROSITE" id="PS00657">
    <property type="entry name" value="FORK_HEAD_1"/>
    <property type="match status" value="1"/>
</dbReference>
<dbReference type="PANTHER" id="PTHR46617:SF3">
    <property type="entry name" value="FORKHEAD BOX PROTEIN G1"/>
    <property type="match status" value="1"/>
</dbReference>
<feature type="DNA-binding region" description="Fork-head" evidence="2">
    <location>
        <begin position="92"/>
        <end position="186"/>
    </location>
</feature>
<keyword evidence="2" id="KW-0539">Nucleus</keyword>
<name>A0A653DP61_CALMS</name>
<accession>A0A653DP61</accession>
<keyword evidence="6" id="KW-1185">Reference proteome</keyword>
<organism evidence="5 6">
    <name type="scientific">Callosobruchus maculatus</name>
    <name type="common">Southern cowpea weevil</name>
    <name type="synonym">Pulse bruchid</name>
    <dbReference type="NCBI Taxonomy" id="64391"/>
    <lineage>
        <taxon>Eukaryota</taxon>
        <taxon>Metazoa</taxon>
        <taxon>Ecdysozoa</taxon>
        <taxon>Arthropoda</taxon>
        <taxon>Hexapoda</taxon>
        <taxon>Insecta</taxon>
        <taxon>Pterygota</taxon>
        <taxon>Neoptera</taxon>
        <taxon>Endopterygota</taxon>
        <taxon>Coleoptera</taxon>
        <taxon>Polyphaga</taxon>
        <taxon>Cucujiformia</taxon>
        <taxon>Chrysomeloidea</taxon>
        <taxon>Chrysomelidae</taxon>
        <taxon>Bruchinae</taxon>
        <taxon>Bruchini</taxon>
        <taxon>Callosobruchus</taxon>
    </lineage>
</organism>
<dbReference type="GO" id="GO:0003700">
    <property type="term" value="F:DNA-binding transcription factor activity"/>
    <property type="evidence" value="ECO:0007669"/>
    <property type="project" value="InterPro"/>
</dbReference>
<dbReference type="PROSITE" id="PS00658">
    <property type="entry name" value="FORK_HEAD_2"/>
    <property type="match status" value="1"/>
</dbReference>
<dbReference type="InterPro" id="IPR036390">
    <property type="entry name" value="WH_DNA-bd_sf"/>
</dbReference>
<sequence length="277" mass="31736">MVVVKERSLVMAHTPLKSFTISSILTNTKNEIDEPDEECDRREETSATEVSDCESEDLDVTGTTTPPLDCSNKEGEDEDASKDGKEKKPNEKPPYSYNALIMMAIRNSPEKRLTLNGIYEYIMKNFPYYKDNKQGWQNSIRHNLSLNKCFVKVPRHYDDPGKGNYWMLDPSAEDVFIGGTTGKLRRRSTAATRSRLAAFKRTLSLYSPLQPYSPSTLHHLRYWLRLIRATIPTCMSLQGPSYLDPCLCSLSPTTIRWICPLRHCFDLLIHCWRCTAI</sequence>
<dbReference type="SUPFAM" id="SSF46785">
    <property type="entry name" value="Winged helix' DNA-binding domain"/>
    <property type="match status" value="1"/>
</dbReference>
<evidence type="ECO:0000313" key="6">
    <source>
        <dbReference type="Proteomes" id="UP000410492"/>
    </source>
</evidence>
<dbReference type="Gene3D" id="1.10.10.10">
    <property type="entry name" value="Winged helix-like DNA-binding domain superfamily/Winged helix DNA-binding domain"/>
    <property type="match status" value="1"/>
</dbReference>
<feature type="region of interest" description="Disordered" evidence="3">
    <location>
        <begin position="29"/>
        <end position="93"/>
    </location>
</feature>
<dbReference type="FunFam" id="1.10.10.10:FF:000135">
    <property type="entry name" value="forkhead box protein G1"/>
    <property type="match status" value="1"/>
</dbReference>
<dbReference type="PRINTS" id="PR00053">
    <property type="entry name" value="FORKHEAD"/>
</dbReference>
<reference evidence="5 6" key="1">
    <citation type="submission" date="2019-01" db="EMBL/GenBank/DDBJ databases">
        <authorList>
            <person name="Sayadi A."/>
        </authorList>
    </citation>
    <scope>NUCLEOTIDE SEQUENCE [LARGE SCALE GENOMIC DNA]</scope>
</reference>
<dbReference type="EMBL" id="CAACVG010013404">
    <property type="protein sequence ID" value="VEN61794.1"/>
    <property type="molecule type" value="Genomic_DNA"/>
</dbReference>
<evidence type="ECO:0000256" key="2">
    <source>
        <dbReference type="PROSITE-ProRule" id="PRU00089"/>
    </source>
</evidence>
<dbReference type="Pfam" id="PF00250">
    <property type="entry name" value="Forkhead"/>
    <property type="match status" value="1"/>
</dbReference>
<proteinExistence type="predicted"/>
<evidence type="ECO:0000313" key="5">
    <source>
        <dbReference type="EMBL" id="VEN61794.1"/>
    </source>
</evidence>
<dbReference type="GO" id="GO:1990837">
    <property type="term" value="F:sequence-specific double-stranded DNA binding"/>
    <property type="evidence" value="ECO:0007669"/>
    <property type="project" value="TreeGrafter"/>
</dbReference>
<keyword evidence="1 2" id="KW-0238">DNA-binding</keyword>
<dbReference type="InterPro" id="IPR030456">
    <property type="entry name" value="TF_fork_head_CS_2"/>
</dbReference>
<comment type="subcellular location">
    <subcellularLocation>
        <location evidence="2">Nucleus</location>
    </subcellularLocation>
</comment>
<evidence type="ECO:0000256" key="3">
    <source>
        <dbReference type="SAM" id="MobiDB-lite"/>
    </source>
</evidence>
<dbReference type="OrthoDB" id="6230630at2759"/>